<evidence type="ECO:0000313" key="2">
    <source>
        <dbReference type="Proteomes" id="UP001227268"/>
    </source>
</evidence>
<evidence type="ECO:0000313" key="1">
    <source>
        <dbReference type="EMBL" id="KAJ9102477.1"/>
    </source>
</evidence>
<accession>A0ACC2VUA2</accession>
<proteinExistence type="predicted"/>
<keyword evidence="2" id="KW-1185">Reference proteome</keyword>
<name>A0ACC2VUA2_9TREE</name>
<reference evidence="1" key="1">
    <citation type="submission" date="2023-04" db="EMBL/GenBank/DDBJ databases">
        <title>Draft Genome sequencing of Naganishia species isolated from polar environments using Oxford Nanopore Technology.</title>
        <authorList>
            <person name="Leo P."/>
            <person name="Venkateswaran K."/>
        </authorList>
    </citation>
    <scope>NUCLEOTIDE SEQUENCE</scope>
    <source>
        <strain evidence="1">MNA-CCFEE 5423</strain>
    </source>
</reference>
<gene>
    <name evidence="1" type="ORF">QFC21_002877</name>
</gene>
<dbReference type="Proteomes" id="UP001227268">
    <property type="component" value="Unassembled WGS sequence"/>
</dbReference>
<protein>
    <submittedName>
        <fullName evidence="1">Uncharacterized protein</fullName>
    </submittedName>
</protein>
<organism evidence="1 2">
    <name type="scientific">Naganishia friedmannii</name>
    <dbReference type="NCBI Taxonomy" id="89922"/>
    <lineage>
        <taxon>Eukaryota</taxon>
        <taxon>Fungi</taxon>
        <taxon>Dikarya</taxon>
        <taxon>Basidiomycota</taxon>
        <taxon>Agaricomycotina</taxon>
        <taxon>Tremellomycetes</taxon>
        <taxon>Filobasidiales</taxon>
        <taxon>Filobasidiaceae</taxon>
        <taxon>Naganishia</taxon>
    </lineage>
</organism>
<dbReference type="EMBL" id="JASBWT010000008">
    <property type="protein sequence ID" value="KAJ9102477.1"/>
    <property type="molecule type" value="Genomic_DNA"/>
</dbReference>
<comment type="caution">
    <text evidence="1">The sequence shown here is derived from an EMBL/GenBank/DDBJ whole genome shotgun (WGS) entry which is preliminary data.</text>
</comment>
<sequence>MGIEQTARTASPERMSDYLVPFEVGHHVPPNQQPTGQSQSPFPNNMNTGIGSNFNLNGMQLPPGFQLPPGMDWETFRRQMMALHGSRQVQSHHLQPRESESHTPGIIGNGMSGMSMPSGMGTNMAGQPGMQQQQGSPNVQLAAQQQDEKQRKLAYMVQQLQQKRMQQAAYLQQQQIAAAQGQAQAHGQGQSQRQGQAQGDGQPQNFQAGLGQSRTQNIPYQPSPSPHQQSAHHFSSQNHQQNQQQSHQQRPTTPSTRLPSQGIASGSPAGPVPPPSQTPSQSSAQNPNYQSNQQPTLNIQPNTFLPPDQTQTTATRSADLPASQFQSIPSTAATSSQSAYEDPSSVARPTKRARYKVEYHPLSRDLTTSGGWDIPLITRAREKQARYYRPLEVEDLGKIDIEGLGMSLRSGLANEVSYALTALAMLSMPGKGNDKGGLGLAHCGDLLSDLVDLVDLNVFGEHGWAGWEEGLREREAEEDEETVVPDSPASDDSARLGKRRRTRDDEDPCPKSTVESLLQLDTLSAATLREAAAVEARSYTTMFDPDVCRTLDRYKKRVQTSLVAINLLRNFSMMSDNFGPMTTYPELMECLLRTCDLRLAQLPPSSFEGEGEDGDTPAVFMLLDILRIRHDVLDTIMNLANDLDLSKLSSYAQQAIFDLLNSYILDIQCINPSHRFTDVLFGGYSGGRLVPARTEWAIEALTRIVTRDCNRRCLRQLPTKSIMASFQTLLRYLPLSVTDGYSINHAYTAASEFLLRVVFCLYSLAWMSPLPVRAALREDTDAVATLSLAVRRLMTLPPHPTSTIILRRLVAVLGALNGADELAPDSGSGVSGAAGSGAGKGTISFSANASIRGVSGGKDASHSVQPGLLAGHEDLLTDMIMLANAQGVLLDRATVDELEKVIWVRNSP</sequence>